<accession>A0ACC2ZBA6</accession>
<organism evidence="1 2">
    <name type="scientific">Coniosporium tulheliwenetii</name>
    <dbReference type="NCBI Taxonomy" id="3383036"/>
    <lineage>
        <taxon>Eukaryota</taxon>
        <taxon>Fungi</taxon>
        <taxon>Dikarya</taxon>
        <taxon>Ascomycota</taxon>
        <taxon>Pezizomycotina</taxon>
        <taxon>Dothideomycetes</taxon>
        <taxon>Dothideomycetes incertae sedis</taxon>
        <taxon>Coniosporium</taxon>
    </lineage>
</organism>
<comment type="caution">
    <text evidence="1">The sequence shown here is derived from an EMBL/GenBank/DDBJ whole genome shotgun (WGS) entry which is preliminary data.</text>
</comment>
<protein>
    <submittedName>
        <fullName evidence="1">Uncharacterized protein</fullName>
    </submittedName>
</protein>
<dbReference type="EMBL" id="JAPDRP010000009">
    <property type="protein sequence ID" value="KAJ9644590.1"/>
    <property type="molecule type" value="Genomic_DNA"/>
</dbReference>
<reference evidence="1" key="1">
    <citation type="submission" date="2022-10" db="EMBL/GenBank/DDBJ databases">
        <title>Culturing micro-colonial fungi from biological soil crusts in the Mojave desert and describing Neophaeococcomyces mojavensis, and introducing the new genera and species Taxawa tesnikishii.</title>
        <authorList>
            <person name="Kurbessoian T."/>
            <person name="Stajich J.E."/>
        </authorList>
    </citation>
    <scope>NUCLEOTIDE SEQUENCE</scope>
    <source>
        <strain evidence="1">JES_115</strain>
    </source>
</reference>
<gene>
    <name evidence="1" type="ORF">H2199_003553</name>
</gene>
<evidence type="ECO:0000313" key="1">
    <source>
        <dbReference type="EMBL" id="KAJ9644590.1"/>
    </source>
</evidence>
<sequence length="142" mass="15297">MKRMIHTDTLGRSDVEVSRLGSAVDHSDSAMDRLGEAVALMDAIMGCSDRAGRSDSVAVLSDGHNHLDTTVGRSGEVEGHSDDRGHSIGMVGYTDREGRMESMDRTDRAPGVQREHGSKTSWHTFAVVMAVSEATMAFLCMA</sequence>
<keyword evidence="2" id="KW-1185">Reference proteome</keyword>
<proteinExistence type="predicted"/>
<name>A0ACC2ZBA6_9PEZI</name>
<dbReference type="Proteomes" id="UP001172680">
    <property type="component" value="Unassembled WGS sequence"/>
</dbReference>
<evidence type="ECO:0000313" key="2">
    <source>
        <dbReference type="Proteomes" id="UP001172680"/>
    </source>
</evidence>